<sequence>MIPPKKISKAGRIEQYAMNNSRAVLLLLLVSGKALIDATVINVTEPTEWWQTATLYQIWPSSFKDSDGDGIGDLNGITSKLNHLVDMGVEVLWLSPIYPSPMVDSGYDISNFVDIYPTFGTLQDFDYLLATAKKLGLKVILDYVPNHTSDEHEWFIKSKAGIEPYTDYFVWNKGIVVNGTRKPPNNWLCAFNSGSAWEWVEEREAYYLHQFSVHQVDLNFLNPRVIQETKDIMTFWFDRGVDGFRIDSMPYPVEDPSLPDEPLSGLPGYSETDYYYLDHIYTKDRIENYHILQTWREHVDNYTATVNDGAIRIIFTEAYANISSVMKYYNFGSNVPFNFFFIKDKNGIESATVNTAIDVVNIINTWMENMPDGATANWVFGNHDNSRVATKYGSDRIDGINFLLYLLPGVAVTYNGDEIGMTDTYLTWEETQDPQACSTDETRYQPYSRDPERTPYQWDNTTSAGFSTNSITKLPVNQNYLTLNLATEKEVDVSHYKNVQAAIKLRSNEVIRHGTLDAQVIGESVVAFARELDGHEPVVVLINWDNITSTCSLEVFENIPDNMKVLISDINSGITVGDRYTKTRIELPAYAAVVLQGITDE</sequence>
<evidence type="ECO:0000256" key="3">
    <source>
        <dbReference type="SAM" id="MobiDB-lite"/>
    </source>
</evidence>
<evidence type="ECO:0000256" key="1">
    <source>
        <dbReference type="ARBA" id="ARBA00001657"/>
    </source>
</evidence>
<dbReference type="Pfam" id="PF00128">
    <property type="entry name" value="Alpha-amylase"/>
    <property type="match status" value="1"/>
</dbReference>
<dbReference type="Gene3D" id="3.90.400.10">
    <property type="entry name" value="Oligo-1,6-glucosidase, Domain 2"/>
    <property type="match status" value="1"/>
</dbReference>
<feature type="region of interest" description="Disordered" evidence="3">
    <location>
        <begin position="433"/>
        <end position="458"/>
    </location>
</feature>
<protein>
    <recommendedName>
        <fullName evidence="2">alpha-glucosidase</fullName>
        <ecNumber evidence="2">3.2.1.20</ecNumber>
    </recommendedName>
</protein>
<dbReference type="InParanoid" id="A0A6J0B435"/>
<dbReference type="SMART" id="SM00642">
    <property type="entry name" value="Aamy"/>
    <property type="match status" value="1"/>
</dbReference>
<evidence type="ECO:0000256" key="4">
    <source>
        <dbReference type="SAM" id="SignalP"/>
    </source>
</evidence>
<proteinExistence type="predicted"/>
<dbReference type="GeneID" id="107217014"/>
<dbReference type="InterPro" id="IPR017853">
    <property type="entry name" value="GH"/>
</dbReference>
<dbReference type="PANTHER" id="PTHR10357">
    <property type="entry name" value="ALPHA-AMYLASE FAMILY MEMBER"/>
    <property type="match status" value="1"/>
</dbReference>
<dbReference type="RefSeq" id="XP_015509849.2">
    <property type="nucleotide sequence ID" value="XM_015654363.2"/>
</dbReference>
<dbReference type="Gene3D" id="2.60.40.1180">
    <property type="entry name" value="Golgi alpha-mannosidase II"/>
    <property type="match status" value="1"/>
</dbReference>
<dbReference type="InterPro" id="IPR013780">
    <property type="entry name" value="Glyco_hydro_b"/>
</dbReference>
<feature type="chain" id="PRO_5046882812" description="alpha-glucosidase" evidence="4">
    <location>
        <begin position="39"/>
        <end position="601"/>
    </location>
</feature>
<dbReference type="EC" id="3.2.1.20" evidence="2"/>
<evidence type="ECO:0000313" key="7">
    <source>
        <dbReference type="RefSeq" id="XP_015509849.2"/>
    </source>
</evidence>
<evidence type="ECO:0000259" key="5">
    <source>
        <dbReference type="SMART" id="SM00642"/>
    </source>
</evidence>
<dbReference type="FunCoup" id="A0A6J0B435">
    <property type="interactions" value="31"/>
</dbReference>
<comment type="catalytic activity">
    <reaction evidence="1">
        <text>Hydrolysis of terminal, non-reducing (1-&gt;4)-linked alpha-D-glucose residues with release of alpha-D-glucose.</text>
        <dbReference type="EC" id="3.2.1.20"/>
    </reaction>
</comment>
<name>A0A6J0B435_NEOLC</name>
<keyword evidence="6" id="KW-1185">Reference proteome</keyword>
<feature type="domain" description="Glycosyl hydrolase family 13 catalytic" evidence="5">
    <location>
        <begin position="57"/>
        <end position="453"/>
    </location>
</feature>
<evidence type="ECO:0000313" key="6">
    <source>
        <dbReference type="Proteomes" id="UP000829291"/>
    </source>
</evidence>
<organism evidence="7">
    <name type="scientific">Neodiprion lecontei</name>
    <name type="common">Redheaded pine sawfly</name>
    <dbReference type="NCBI Taxonomy" id="441921"/>
    <lineage>
        <taxon>Eukaryota</taxon>
        <taxon>Metazoa</taxon>
        <taxon>Ecdysozoa</taxon>
        <taxon>Arthropoda</taxon>
        <taxon>Hexapoda</taxon>
        <taxon>Insecta</taxon>
        <taxon>Pterygota</taxon>
        <taxon>Neoptera</taxon>
        <taxon>Endopterygota</taxon>
        <taxon>Hymenoptera</taxon>
        <taxon>Tenthredinoidea</taxon>
        <taxon>Diprionidae</taxon>
        <taxon>Diprioninae</taxon>
        <taxon>Neodiprion</taxon>
    </lineage>
</organism>
<reference evidence="7" key="1">
    <citation type="submission" date="2025-08" db="UniProtKB">
        <authorList>
            <consortium name="RefSeq"/>
        </authorList>
    </citation>
    <scope>IDENTIFICATION</scope>
    <source>
        <tissue evidence="7">Thorax and Abdomen</tissue>
    </source>
</reference>
<dbReference type="InterPro" id="IPR006047">
    <property type="entry name" value="GH13_cat_dom"/>
</dbReference>
<dbReference type="SUPFAM" id="SSF51445">
    <property type="entry name" value="(Trans)glycosidases"/>
    <property type="match status" value="1"/>
</dbReference>
<gene>
    <name evidence="7" type="primary">LOC107217014</name>
</gene>
<feature type="signal peptide" evidence="4">
    <location>
        <begin position="1"/>
        <end position="38"/>
    </location>
</feature>
<dbReference type="KEGG" id="nlo:107217014"/>
<dbReference type="OrthoDB" id="1740265at2759"/>
<dbReference type="AlphaFoldDB" id="A0A6J0B435"/>
<dbReference type="Gene3D" id="3.20.20.80">
    <property type="entry name" value="Glycosidases"/>
    <property type="match status" value="1"/>
</dbReference>
<dbReference type="PANTHER" id="PTHR10357:SF179">
    <property type="entry name" value="NEUTRAL AND BASIC AMINO ACID TRANSPORT PROTEIN RBAT"/>
    <property type="match status" value="1"/>
</dbReference>
<keyword evidence="4" id="KW-0732">Signal</keyword>
<evidence type="ECO:0000256" key="2">
    <source>
        <dbReference type="ARBA" id="ARBA00012741"/>
    </source>
</evidence>
<dbReference type="Proteomes" id="UP000829291">
    <property type="component" value="Chromosome 2"/>
</dbReference>
<dbReference type="GO" id="GO:0004558">
    <property type="term" value="F:alpha-1,4-glucosidase activity"/>
    <property type="evidence" value="ECO:0007669"/>
    <property type="project" value="UniProtKB-EC"/>
</dbReference>
<dbReference type="InterPro" id="IPR045857">
    <property type="entry name" value="O16G_dom_2"/>
</dbReference>
<dbReference type="CDD" id="cd11328">
    <property type="entry name" value="AmyAc_maltase"/>
    <property type="match status" value="1"/>
</dbReference>
<accession>A0A6J0B435</accession>
<dbReference type="GO" id="GO:0005975">
    <property type="term" value="P:carbohydrate metabolic process"/>
    <property type="evidence" value="ECO:0007669"/>
    <property type="project" value="InterPro"/>
</dbReference>